<evidence type="ECO:0000256" key="8">
    <source>
        <dbReference type="ARBA" id="ARBA00023004"/>
    </source>
</evidence>
<comment type="similarity">
    <text evidence="14">Belongs to the TRAFAC class TrmE-Era-EngA-EngB-Septin-like GTPase superfamily. FeoB GTPase (TC 9.A.8) family.</text>
</comment>
<evidence type="ECO:0000256" key="2">
    <source>
        <dbReference type="ARBA" id="ARBA00022448"/>
    </source>
</evidence>
<dbReference type="Proteomes" id="UP001589733">
    <property type="component" value="Unassembled WGS sequence"/>
</dbReference>
<organism evidence="16 17">
    <name type="scientific">Deinococcus oregonensis</name>
    <dbReference type="NCBI Taxonomy" id="1805970"/>
    <lineage>
        <taxon>Bacteria</taxon>
        <taxon>Thermotogati</taxon>
        <taxon>Deinococcota</taxon>
        <taxon>Deinococci</taxon>
        <taxon>Deinococcales</taxon>
        <taxon>Deinococcaceae</taxon>
        <taxon>Deinococcus</taxon>
    </lineage>
</organism>
<dbReference type="EMBL" id="JBHLYR010000038">
    <property type="protein sequence ID" value="MFB9992738.1"/>
    <property type="molecule type" value="Genomic_DNA"/>
</dbReference>
<dbReference type="Pfam" id="PF02421">
    <property type="entry name" value="FeoB_N"/>
    <property type="match status" value="1"/>
</dbReference>
<feature type="transmembrane region" description="Helical" evidence="14">
    <location>
        <begin position="452"/>
        <end position="473"/>
    </location>
</feature>
<dbReference type="RefSeq" id="WP_380010216.1">
    <property type="nucleotide sequence ID" value="NZ_JBHLYR010000038.1"/>
</dbReference>
<comment type="subcellular location">
    <subcellularLocation>
        <location evidence="14">Cell inner membrane</location>
        <topology evidence="14">Multi-pass membrane protein</topology>
    </subcellularLocation>
    <subcellularLocation>
        <location evidence="1">Cell membrane</location>
        <topology evidence="1">Multi-pass membrane protein</topology>
    </subcellularLocation>
</comment>
<evidence type="ECO:0000256" key="5">
    <source>
        <dbReference type="ARBA" id="ARBA00022692"/>
    </source>
</evidence>
<evidence type="ECO:0000256" key="9">
    <source>
        <dbReference type="ARBA" id="ARBA00023065"/>
    </source>
</evidence>
<keyword evidence="5 14" id="KW-0812">Transmembrane</keyword>
<evidence type="ECO:0000313" key="17">
    <source>
        <dbReference type="Proteomes" id="UP001589733"/>
    </source>
</evidence>
<evidence type="ECO:0000256" key="12">
    <source>
        <dbReference type="ARBA" id="ARBA00031200"/>
    </source>
</evidence>
<dbReference type="InterPro" id="IPR011642">
    <property type="entry name" value="Gate_dom"/>
</dbReference>
<feature type="transmembrane region" description="Helical" evidence="14">
    <location>
        <begin position="479"/>
        <end position="499"/>
    </location>
</feature>
<dbReference type="Gene3D" id="1.10.287.1770">
    <property type="match status" value="1"/>
</dbReference>
<dbReference type="InterPro" id="IPR030389">
    <property type="entry name" value="G_FEOB_dom"/>
</dbReference>
<keyword evidence="17" id="KW-1185">Reference proteome</keyword>
<keyword evidence="11 14" id="KW-0472">Membrane</keyword>
<dbReference type="Pfam" id="PF07664">
    <property type="entry name" value="FeoB_C"/>
    <property type="match status" value="1"/>
</dbReference>
<dbReference type="SUPFAM" id="SSF52540">
    <property type="entry name" value="P-loop containing nucleoside triphosphate hydrolases"/>
    <property type="match status" value="1"/>
</dbReference>
<keyword evidence="8 14" id="KW-0408">Iron</keyword>
<reference evidence="16 17" key="1">
    <citation type="submission" date="2024-09" db="EMBL/GenBank/DDBJ databases">
        <authorList>
            <person name="Sun Q."/>
            <person name="Mori K."/>
        </authorList>
    </citation>
    <scope>NUCLEOTIDE SEQUENCE [LARGE SCALE GENOMIC DNA]</scope>
    <source>
        <strain evidence="16 17">JCM 13503</strain>
    </source>
</reference>
<sequence length="743" mass="78888">MTATVLPASAPPRLPDEAACLQTVARLKAAHEPRVVVVGNPNTGKTTLINAVAGTNLKVGNWAGVTVEKREARLNVQGRPLLLLDLPGAYSLSPHTPEELITRTALLDEGPDVILNVLDAGNLERNLYLTLQLMDFHVPVAVALNLVDEAREKGLTVDAAALSRVLGVPVIETVASKGQGTGKLLETALKGATLGIGVRYPQAIEAAAAGLIARMADLPTLPPHAHRYLALALLEGDPSVRGRLSATGHLPLIDAADAHLAALDAEGLDALIEIAEARYARAGDLARVAVPRAEARRTLSERLDRLALHPLLGIPIFLALVLVVFRLTFSVASPFVDLIGGPLQTTLAGWAAAALSWFPLGRDLVVGAIIPGVGTVLSFLPTLLVLYLAMSFLEDSGYMARAAFLMDRIMRGLGLDGRAFIPLILGFGCNVPAVSATRTLERRSDRVVVSMILPFMSCSARLPVYVVFAAALFPRAGSWIVWSMYILGMAVAFAFAWALRRTSFPAEGGGVLLELPPYRFPAWRVLWKHAWRRTASFAKRARTTVLATVAGVWLLLALPAVAGGKFATVAPQDSVFGRVSEAVSPIFAPLGFGNWQATGALVPGFIAKEVVVGTLGQIYLGEQAAAPAPLSLWAGVQGAVTATWDTIKTSVGALPTVLALPRLGTDTTADQKTPLARALAEAFTPAAGLAYLVFVLLYTPCIVTVGAIAQEHGRRIAWLTVAYQMGIAWGMGFLTYQVARLWL</sequence>
<evidence type="ECO:0000256" key="7">
    <source>
        <dbReference type="ARBA" id="ARBA00022989"/>
    </source>
</evidence>
<comment type="caution">
    <text evidence="16">The sequence shown here is derived from an EMBL/GenBank/DDBJ whole genome shotgun (WGS) entry which is preliminary data.</text>
</comment>
<keyword evidence="2 14" id="KW-0813">Transport</keyword>
<dbReference type="InterPro" id="IPR011640">
    <property type="entry name" value="Fe2_transport_prot_B_C"/>
</dbReference>
<keyword evidence="10 14" id="KW-0342">GTP-binding</keyword>
<accession>A0ABV6B2W5</accession>
<feature type="transmembrane region" description="Helical" evidence="14">
    <location>
        <begin position="365"/>
        <end position="389"/>
    </location>
</feature>
<feature type="transmembrane region" description="Helical" evidence="14">
    <location>
        <begin position="306"/>
        <end position="327"/>
    </location>
</feature>
<feature type="transmembrane region" description="Helical" evidence="14">
    <location>
        <begin position="689"/>
        <end position="709"/>
    </location>
</feature>
<keyword evidence="3" id="KW-1003">Cell membrane</keyword>
<dbReference type="PANTHER" id="PTHR43185:SF1">
    <property type="entry name" value="FE(2+) TRANSPORTER FEOB"/>
    <property type="match status" value="1"/>
</dbReference>
<dbReference type="InterPro" id="IPR003373">
    <property type="entry name" value="Fe2_transport_prot-B"/>
</dbReference>
<evidence type="ECO:0000256" key="4">
    <source>
        <dbReference type="ARBA" id="ARBA00022496"/>
    </source>
</evidence>
<dbReference type="InterPro" id="IPR041069">
    <property type="entry name" value="FeoB_Cyto"/>
</dbReference>
<evidence type="ECO:0000256" key="10">
    <source>
        <dbReference type="ARBA" id="ARBA00023134"/>
    </source>
</evidence>
<evidence type="ECO:0000259" key="15">
    <source>
        <dbReference type="PROSITE" id="PS51711"/>
    </source>
</evidence>
<gene>
    <name evidence="16" type="primary">feoB</name>
    <name evidence="16" type="ORF">ACFFLM_12240</name>
</gene>
<dbReference type="Pfam" id="PF17910">
    <property type="entry name" value="FeoB_Cyto"/>
    <property type="match status" value="1"/>
</dbReference>
<keyword evidence="7 14" id="KW-1133">Transmembrane helix</keyword>
<dbReference type="PANTHER" id="PTHR43185">
    <property type="entry name" value="FERROUS IRON TRANSPORT PROTEIN B"/>
    <property type="match status" value="1"/>
</dbReference>
<dbReference type="InterPro" id="IPR027417">
    <property type="entry name" value="P-loop_NTPase"/>
</dbReference>
<feature type="transmembrane region" description="Helical" evidence="14">
    <location>
        <begin position="543"/>
        <end position="562"/>
    </location>
</feature>
<dbReference type="Gene3D" id="3.40.50.300">
    <property type="entry name" value="P-loop containing nucleotide triphosphate hydrolases"/>
    <property type="match status" value="1"/>
</dbReference>
<evidence type="ECO:0000256" key="14">
    <source>
        <dbReference type="RuleBase" id="RU362098"/>
    </source>
</evidence>
<feature type="transmembrane region" description="Helical" evidence="14">
    <location>
        <begin position="339"/>
        <end position="358"/>
    </location>
</feature>
<dbReference type="PROSITE" id="PS51711">
    <property type="entry name" value="G_FEOB"/>
    <property type="match status" value="1"/>
</dbReference>
<evidence type="ECO:0000256" key="11">
    <source>
        <dbReference type="ARBA" id="ARBA00023136"/>
    </source>
</evidence>
<evidence type="ECO:0000256" key="6">
    <source>
        <dbReference type="ARBA" id="ARBA00022741"/>
    </source>
</evidence>
<dbReference type="InterPro" id="IPR050860">
    <property type="entry name" value="FeoB_GTPase"/>
</dbReference>
<name>A0ABV6B2W5_9DEIO</name>
<dbReference type="Pfam" id="PF07670">
    <property type="entry name" value="Gate"/>
    <property type="match status" value="2"/>
</dbReference>
<feature type="transmembrane region" description="Helical" evidence="14">
    <location>
        <begin position="419"/>
        <end position="440"/>
    </location>
</feature>
<keyword evidence="9" id="KW-0406">Ion transport</keyword>
<evidence type="ECO:0000313" key="16">
    <source>
        <dbReference type="EMBL" id="MFB9992738.1"/>
    </source>
</evidence>
<evidence type="ECO:0000256" key="3">
    <source>
        <dbReference type="ARBA" id="ARBA00022475"/>
    </source>
</evidence>
<proteinExistence type="inferred from homology"/>
<dbReference type="NCBIfam" id="TIGR00437">
    <property type="entry name" value="feoB"/>
    <property type="match status" value="1"/>
</dbReference>
<keyword evidence="4 14" id="KW-0410">Iron transport</keyword>
<evidence type="ECO:0000256" key="1">
    <source>
        <dbReference type="ARBA" id="ARBA00004651"/>
    </source>
</evidence>
<evidence type="ECO:0000256" key="13">
    <source>
        <dbReference type="NCBIfam" id="TIGR00437"/>
    </source>
</evidence>
<keyword evidence="6" id="KW-0547">Nucleotide-binding</keyword>
<comment type="function">
    <text evidence="14">Probable transporter of a GTP-driven Fe(2+) uptake system.</text>
</comment>
<dbReference type="CDD" id="cd01879">
    <property type="entry name" value="FeoB"/>
    <property type="match status" value="1"/>
</dbReference>
<feature type="domain" description="FeoB-type G" evidence="15">
    <location>
        <begin position="32"/>
        <end position="194"/>
    </location>
</feature>
<feature type="transmembrane region" description="Helical" evidence="14">
    <location>
        <begin position="716"/>
        <end position="739"/>
    </location>
</feature>
<protein>
    <recommendedName>
        <fullName evidence="12 13">Ferrous iron transport protein B</fullName>
    </recommendedName>
</protein>